<sequence length="105" mass="11727">MVHSVTSKEDFDAQLAAAGEKLVIVDFYATWCGPCKVIAPKLEALGKEMSDVVILKVDVDECEDVAMTYKISCMPTFLFFKNGQKVDDFSGANYEKLVETVKKHR</sequence>
<feature type="site" description="Deprotonates C-terminal active site Cys" evidence="6">
    <location>
        <position position="26"/>
    </location>
</feature>
<dbReference type="PROSITE" id="PS51352">
    <property type="entry name" value="THIOREDOXIN_2"/>
    <property type="match status" value="1"/>
</dbReference>
<dbReference type="InterPro" id="IPR005746">
    <property type="entry name" value="Thioredoxin"/>
</dbReference>
<proteinExistence type="inferred from homology"/>
<dbReference type="GO" id="GO:0015035">
    <property type="term" value="F:protein-disulfide reductase activity"/>
    <property type="evidence" value="ECO:0007669"/>
    <property type="project" value="InterPro"/>
</dbReference>
<organism evidence="9 10">
    <name type="scientific">Hyalella azteca</name>
    <name type="common">Amphipod</name>
    <dbReference type="NCBI Taxonomy" id="294128"/>
    <lineage>
        <taxon>Eukaryota</taxon>
        <taxon>Metazoa</taxon>
        <taxon>Ecdysozoa</taxon>
        <taxon>Arthropoda</taxon>
        <taxon>Crustacea</taxon>
        <taxon>Multicrustacea</taxon>
        <taxon>Malacostraca</taxon>
        <taxon>Eumalacostraca</taxon>
        <taxon>Peracarida</taxon>
        <taxon>Amphipoda</taxon>
        <taxon>Senticaudata</taxon>
        <taxon>Talitrida</taxon>
        <taxon>Talitroidea</taxon>
        <taxon>Hyalellidae</taxon>
        <taxon>Hyalella</taxon>
    </lineage>
</organism>
<feature type="site" description="Contributes to redox potential value" evidence="6">
    <location>
        <position position="33"/>
    </location>
</feature>
<dbReference type="PANTHER" id="PTHR46115">
    <property type="entry name" value="THIOREDOXIN-LIKE PROTEIN 1"/>
    <property type="match status" value="1"/>
</dbReference>
<keyword evidence="4 7" id="KW-0676">Redox-active center</keyword>
<keyword evidence="3 7" id="KW-1015">Disulfide bond</keyword>
<comment type="similarity">
    <text evidence="5">Belongs to the thioredoxin family.</text>
</comment>
<dbReference type="Gene3D" id="3.40.30.10">
    <property type="entry name" value="Glutaredoxin"/>
    <property type="match status" value="1"/>
</dbReference>
<dbReference type="Proteomes" id="UP000694843">
    <property type="component" value="Unplaced"/>
</dbReference>
<dbReference type="NCBIfam" id="TIGR01068">
    <property type="entry name" value="thioredoxin"/>
    <property type="match status" value="1"/>
</dbReference>
<feature type="disulfide bond" description="Redox-active" evidence="7">
    <location>
        <begin position="32"/>
        <end position="35"/>
    </location>
</feature>
<evidence type="ECO:0000259" key="8">
    <source>
        <dbReference type="PROSITE" id="PS51352"/>
    </source>
</evidence>
<dbReference type="CTD" id="34281"/>
<evidence type="ECO:0000313" key="10">
    <source>
        <dbReference type="RefSeq" id="XP_018007553.1"/>
    </source>
</evidence>
<feature type="active site" description="Nucleophile" evidence="6">
    <location>
        <position position="35"/>
    </location>
</feature>
<dbReference type="FunFam" id="3.40.30.10:FF:000104">
    <property type="entry name" value="Thioredoxin"/>
    <property type="match status" value="1"/>
</dbReference>
<evidence type="ECO:0000256" key="4">
    <source>
        <dbReference type="ARBA" id="ARBA00023284"/>
    </source>
</evidence>
<name>A0A8B7N277_HYAAZ</name>
<evidence type="ECO:0000256" key="5">
    <source>
        <dbReference type="PIRNR" id="PIRNR000077"/>
    </source>
</evidence>
<evidence type="ECO:0000256" key="7">
    <source>
        <dbReference type="PIRSR" id="PIRSR000077-4"/>
    </source>
</evidence>
<evidence type="ECO:0000313" key="9">
    <source>
        <dbReference type="Proteomes" id="UP000694843"/>
    </source>
</evidence>
<evidence type="ECO:0000256" key="3">
    <source>
        <dbReference type="ARBA" id="ARBA00023157"/>
    </source>
</evidence>
<protein>
    <recommendedName>
        <fullName evidence="5">Thioredoxin</fullName>
    </recommendedName>
</protein>
<feature type="site" description="Contributes to redox potential value" evidence="6">
    <location>
        <position position="34"/>
    </location>
</feature>
<dbReference type="OMA" id="HIHYVTD"/>
<dbReference type="InterPro" id="IPR036249">
    <property type="entry name" value="Thioredoxin-like_sf"/>
</dbReference>
<dbReference type="PIRSF" id="PIRSF000077">
    <property type="entry name" value="Thioredoxin"/>
    <property type="match status" value="1"/>
</dbReference>
<dbReference type="KEGG" id="hazt:108665320"/>
<dbReference type="OrthoDB" id="2121326at2759"/>
<keyword evidence="2" id="KW-0249">Electron transport</keyword>
<evidence type="ECO:0000256" key="2">
    <source>
        <dbReference type="ARBA" id="ARBA00022982"/>
    </source>
</evidence>
<dbReference type="InterPro" id="IPR017937">
    <property type="entry name" value="Thioredoxin_CS"/>
</dbReference>
<dbReference type="PROSITE" id="PS00194">
    <property type="entry name" value="THIOREDOXIN_1"/>
    <property type="match status" value="1"/>
</dbReference>
<dbReference type="Pfam" id="PF00085">
    <property type="entry name" value="Thioredoxin"/>
    <property type="match status" value="1"/>
</dbReference>
<dbReference type="InterPro" id="IPR013766">
    <property type="entry name" value="Thioredoxin_domain"/>
</dbReference>
<gene>
    <name evidence="10" type="primary">LOC108665320</name>
</gene>
<feature type="active site" description="Nucleophile" evidence="6">
    <location>
        <position position="32"/>
    </location>
</feature>
<evidence type="ECO:0000256" key="6">
    <source>
        <dbReference type="PIRSR" id="PIRSR000077-1"/>
    </source>
</evidence>
<accession>A0A8B7N277</accession>
<dbReference type="RefSeq" id="XP_018007553.1">
    <property type="nucleotide sequence ID" value="XM_018152064.2"/>
</dbReference>
<keyword evidence="1" id="KW-0813">Transport</keyword>
<dbReference type="PRINTS" id="PR00421">
    <property type="entry name" value="THIOREDOXIN"/>
</dbReference>
<reference evidence="10" key="1">
    <citation type="submission" date="2025-08" db="UniProtKB">
        <authorList>
            <consortium name="RefSeq"/>
        </authorList>
    </citation>
    <scope>IDENTIFICATION</scope>
</reference>
<evidence type="ECO:0000256" key="1">
    <source>
        <dbReference type="ARBA" id="ARBA00022448"/>
    </source>
</evidence>
<feature type="domain" description="Thioredoxin" evidence="8">
    <location>
        <begin position="2"/>
        <end position="105"/>
    </location>
</feature>
<dbReference type="CDD" id="cd02947">
    <property type="entry name" value="TRX_family"/>
    <property type="match status" value="1"/>
</dbReference>
<dbReference type="AlphaFoldDB" id="A0A8B7N277"/>
<dbReference type="SUPFAM" id="SSF52833">
    <property type="entry name" value="Thioredoxin-like"/>
    <property type="match status" value="1"/>
</dbReference>
<keyword evidence="9" id="KW-1185">Reference proteome</keyword>
<dbReference type="GeneID" id="108665320"/>